<accession>A0A395R2P4</accession>
<organism evidence="1 2">
    <name type="scientific">Pseudomonas abyssi</name>
    <dbReference type="NCBI Taxonomy" id="170540"/>
    <lineage>
        <taxon>Bacteria</taxon>
        <taxon>Pseudomonadati</taxon>
        <taxon>Pseudomonadota</taxon>
        <taxon>Gammaproteobacteria</taxon>
        <taxon>Pseudomonadales</taxon>
        <taxon>Pseudomonadaceae</taxon>
        <taxon>Pseudomonas</taxon>
    </lineage>
</organism>
<reference evidence="1 2" key="1">
    <citation type="journal article" date="2018" name="Syst. Appl. Microbiol.">
        <title>Pseudomonas gallaeciensis sp. nov., isolated from crude-oil-contaminated intertidal sand samples after the Prestige oil spill.</title>
        <authorList>
            <person name="Mulet M."/>
            <person name="Sanchez D."/>
            <person name="Rodriguez A.C."/>
            <person name="Nogales B."/>
            <person name="Bosch R."/>
            <person name="Busquets A."/>
            <person name="Gomila M."/>
            <person name="Lalucat J."/>
            <person name="Garcia-Valdes E."/>
        </authorList>
    </citation>
    <scope>NUCLEOTIDE SEQUENCE [LARGE SCALE GENOMIC DNA]</scope>
    <source>
        <strain evidence="1 2">V113</strain>
    </source>
</reference>
<keyword evidence="2" id="KW-1185">Reference proteome</keyword>
<dbReference type="Proteomes" id="UP000265411">
    <property type="component" value="Unassembled WGS sequence"/>
</dbReference>
<dbReference type="RefSeq" id="WP_118130761.1">
    <property type="nucleotide sequence ID" value="NZ_LMAZ01000003.1"/>
</dbReference>
<evidence type="ECO:0000313" key="1">
    <source>
        <dbReference type="EMBL" id="RGP54394.1"/>
    </source>
</evidence>
<dbReference type="OrthoDB" id="6904776at2"/>
<gene>
    <name evidence="1" type="ORF">ASB58_10970</name>
</gene>
<dbReference type="EMBL" id="LMAZ01000003">
    <property type="protein sequence ID" value="RGP54394.1"/>
    <property type="molecule type" value="Genomic_DNA"/>
</dbReference>
<protein>
    <submittedName>
        <fullName evidence="1">Uncharacterized protein</fullName>
    </submittedName>
</protein>
<evidence type="ECO:0000313" key="2">
    <source>
        <dbReference type="Proteomes" id="UP000265411"/>
    </source>
</evidence>
<comment type="caution">
    <text evidence="1">The sequence shown here is derived from an EMBL/GenBank/DDBJ whole genome shotgun (WGS) entry which is preliminary data.</text>
</comment>
<name>A0A395R2P4_9PSED</name>
<dbReference type="AlphaFoldDB" id="A0A395R2P4"/>
<sequence length="169" mass="18091">MHNNKETLQAAAVGFLQRHASEHLGNDEGLFLRTVEHLQRVFGASQAEAENSTAQAMTDAHTGGVLANLARAYISGLSRGMGPSAQVHATTNHLLASVLGISRQQAENAAAQAYAQRVHCSPVYADLSSSTSELVMLRDTASGLTYALPVEHIRQVMLSKRCPALHVVH</sequence>
<proteinExistence type="predicted"/>